<name>A0A1X0ZGX5_PSEPU</name>
<evidence type="ECO:0000313" key="2">
    <source>
        <dbReference type="Proteomes" id="UP000193675"/>
    </source>
</evidence>
<protein>
    <submittedName>
        <fullName evidence="1">Uncharacterized protein</fullName>
    </submittedName>
</protein>
<proteinExistence type="predicted"/>
<comment type="caution">
    <text evidence="1">The sequence shown here is derived from an EMBL/GenBank/DDBJ whole genome shotgun (WGS) entry which is preliminary data.</text>
</comment>
<dbReference type="Proteomes" id="UP000193675">
    <property type="component" value="Unassembled WGS sequence"/>
</dbReference>
<gene>
    <name evidence="1" type="ORF">B7H17_23815</name>
</gene>
<dbReference type="AlphaFoldDB" id="A0A1X0ZGX5"/>
<evidence type="ECO:0000313" key="1">
    <source>
        <dbReference type="EMBL" id="ORL59885.1"/>
    </source>
</evidence>
<sequence length="100" mass="10880">MPSIQVNTSPLLRNFATLISDTSIQVSTKLGTQTVLRAEFPPATYPATSDLQLQFLNDLIDRTNPGALALLKDVAQRCIDDQRRAIANLMIDGPGPSSRN</sequence>
<organism evidence="1 2">
    <name type="scientific">Pseudomonas putida</name>
    <name type="common">Arthrobacter siderocapsulatus</name>
    <dbReference type="NCBI Taxonomy" id="303"/>
    <lineage>
        <taxon>Bacteria</taxon>
        <taxon>Pseudomonadati</taxon>
        <taxon>Pseudomonadota</taxon>
        <taxon>Gammaproteobacteria</taxon>
        <taxon>Pseudomonadales</taxon>
        <taxon>Pseudomonadaceae</taxon>
        <taxon>Pseudomonas</taxon>
    </lineage>
</organism>
<reference evidence="1 2" key="1">
    <citation type="submission" date="2017-04" db="EMBL/GenBank/DDBJ databases">
        <title>Presence of VIM-2 positive Pseudomonas species in chickens and their surrounding environment.</title>
        <authorList>
            <person name="Zhang R."/>
        </authorList>
    </citation>
    <scope>NUCLEOTIDE SEQUENCE [LARGE SCALE GENOMIC DNA]</scope>
    <source>
        <strain evidence="1 2">DZ-C18</strain>
    </source>
</reference>
<dbReference type="RefSeq" id="WP_084851264.1">
    <property type="nucleotide sequence ID" value="NZ_JAZGOE010000001.1"/>
</dbReference>
<dbReference type="EMBL" id="NBWC01000044">
    <property type="protein sequence ID" value="ORL59885.1"/>
    <property type="molecule type" value="Genomic_DNA"/>
</dbReference>
<dbReference type="OrthoDB" id="6959720at2"/>
<accession>A0A1X0ZGX5</accession>